<keyword evidence="5" id="KW-0614">Plasmid</keyword>
<dbReference type="InterPro" id="IPR036390">
    <property type="entry name" value="WH_DNA-bd_sf"/>
</dbReference>
<dbReference type="PANTHER" id="PTHR39515">
    <property type="entry name" value="CONSERVED PROTEIN"/>
    <property type="match status" value="1"/>
</dbReference>
<dbReference type="GO" id="GO:0003700">
    <property type="term" value="F:DNA-binding transcription factor activity"/>
    <property type="evidence" value="ECO:0007669"/>
    <property type="project" value="InterPro"/>
</dbReference>
<evidence type="ECO:0000256" key="3">
    <source>
        <dbReference type="ARBA" id="ARBA00023163"/>
    </source>
</evidence>
<keyword evidence="2" id="KW-0238">DNA-binding</keyword>
<dbReference type="PATRIC" id="fig|1003195.11.peg.1299"/>
<sequence length="143" mass="16023">MSDPQLEDAASELRFLVGRLMRRLRAVSEDAPITFSQASVLSLVDRHGPATTAALAKAERMRPQSMGATIMALEEAGLVERTADPSDGRQSLIQLSDKGRHHLKEVRRTREGWLVEALEDRLDPHERAVVIQALHLLRRLVEE</sequence>
<protein>
    <submittedName>
        <fullName evidence="5">Transcriptional regulator, MarR family</fullName>
    </submittedName>
</protein>
<accession>F8JJZ0</accession>
<evidence type="ECO:0000256" key="1">
    <source>
        <dbReference type="ARBA" id="ARBA00023015"/>
    </source>
</evidence>
<name>F8JJZ0_STREN</name>
<evidence type="ECO:0000313" key="6">
    <source>
        <dbReference type="Proteomes" id="UP000007842"/>
    </source>
</evidence>
<dbReference type="OrthoDB" id="4404499at2"/>
<evidence type="ECO:0000259" key="4">
    <source>
        <dbReference type="PROSITE" id="PS50995"/>
    </source>
</evidence>
<dbReference type="SUPFAM" id="SSF46785">
    <property type="entry name" value="Winged helix' DNA-binding domain"/>
    <property type="match status" value="1"/>
</dbReference>
<dbReference type="Gene3D" id="1.10.287.100">
    <property type="match status" value="1"/>
</dbReference>
<dbReference type="InterPro" id="IPR036388">
    <property type="entry name" value="WH-like_DNA-bd_sf"/>
</dbReference>
<feature type="domain" description="HTH marR-type" evidence="4">
    <location>
        <begin position="10"/>
        <end position="139"/>
    </location>
</feature>
<gene>
    <name evidence="5" type="ordered locus">SCATT_p03830</name>
</gene>
<dbReference type="KEGG" id="sct:SCAT_p1341"/>
<dbReference type="GO" id="GO:0003677">
    <property type="term" value="F:DNA binding"/>
    <property type="evidence" value="ECO:0007669"/>
    <property type="project" value="UniProtKB-KW"/>
</dbReference>
<dbReference type="InterPro" id="IPR052526">
    <property type="entry name" value="HTH-type_Bedaq_tolerance"/>
</dbReference>
<dbReference type="Proteomes" id="UP000007842">
    <property type="component" value="Plasmid pSCATT"/>
</dbReference>
<dbReference type="EMBL" id="CP003229">
    <property type="protein sequence ID" value="AEW98576.1"/>
    <property type="molecule type" value="Genomic_DNA"/>
</dbReference>
<evidence type="ECO:0000313" key="5">
    <source>
        <dbReference type="EMBL" id="AEW98576.1"/>
    </source>
</evidence>
<accession>G8XFK6</accession>
<reference evidence="6" key="1">
    <citation type="submission" date="2011-12" db="EMBL/GenBank/DDBJ databases">
        <title>Complete genome sequence of Streptomyces cattleya strain DSM 46488.</title>
        <authorList>
            <person name="Ou H.-Y."/>
            <person name="Li P."/>
            <person name="Zhao C."/>
            <person name="O'Hagan D."/>
            <person name="Deng Z."/>
        </authorList>
    </citation>
    <scope>NUCLEOTIDE SEQUENCE [LARGE SCALE GENOMIC DNA]</scope>
    <source>
        <strain evidence="6">ATCC 35852 / DSM 46488 / JCM 4925 / NBRC 14057 / NRRL 8057</strain>
        <plasmid evidence="6">Plasmid pSCATT</plasmid>
    </source>
</reference>
<dbReference type="PROSITE" id="PS50995">
    <property type="entry name" value="HTH_MARR_2"/>
    <property type="match status" value="1"/>
</dbReference>
<keyword evidence="6" id="KW-1185">Reference proteome</keyword>
<dbReference type="RefSeq" id="WP_014151788.1">
    <property type="nucleotide sequence ID" value="NC_016113.1"/>
</dbReference>
<dbReference type="PROSITE" id="PS01117">
    <property type="entry name" value="HTH_MARR_1"/>
    <property type="match status" value="1"/>
</dbReference>
<dbReference type="PANTHER" id="PTHR39515:SF2">
    <property type="entry name" value="HTH-TYPE TRANSCRIPTIONAL REGULATOR RV0880"/>
    <property type="match status" value="1"/>
</dbReference>
<keyword evidence="3" id="KW-0804">Transcription</keyword>
<keyword evidence="1" id="KW-0805">Transcription regulation</keyword>
<dbReference type="HOGENOM" id="CLU_083287_15_1_11"/>
<organism evidence="5 6">
    <name type="scientific">Streptantibioticus cattleyicolor (strain ATCC 35852 / DSM 46488 / JCM 4925 / NBRC 14057 / NRRL 8057)</name>
    <name type="common">Streptomyces cattleya</name>
    <dbReference type="NCBI Taxonomy" id="1003195"/>
    <lineage>
        <taxon>Bacteria</taxon>
        <taxon>Bacillati</taxon>
        <taxon>Actinomycetota</taxon>
        <taxon>Actinomycetes</taxon>
        <taxon>Kitasatosporales</taxon>
        <taxon>Streptomycetaceae</taxon>
        <taxon>Streptantibioticus</taxon>
    </lineage>
</organism>
<dbReference type="AlphaFoldDB" id="F8JJZ0"/>
<proteinExistence type="predicted"/>
<dbReference type="Gene3D" id="1.10.10.10">
    <property type="entry name" value="Winged helix-like DNA-binding domain superfamily/Winged helix DNA-binding domain"/>
    <property type="match status" value="1"/>
</dbReference>
<geneLocation type="plasmid" evidence="5 6">
    <name>pSCATT</name>
</geneLocation>
<dbReference type="Pfam" id="PF01047">
    <property type="entry name" value="MarR"/>
    <property type="match status" value="1"/>
</dbReference>
<dbReference type="SMART" id="SM00347">
    <property type="entry name" value="HTH_MARR"/>
    <property type="match status" value="1"/>
</dbReference>
<evidence type="ECO:0000256" key="2">
    <source>
        <dbReference type="ARBA" id="ARBA00023125"/>
    </source>
</evidence>
<dbReference type="InterPro" id="IPR023187">
    <property type="entry name" value="Tscrpt_reg_MarR-type_CS"/>
</dbReference>
<dbReference type="InterPro" id="IPR000835">
    <property type="entry name" value="HTH_MarR-typ"/>
</dbReference>
<dbReference type="KEGG" id="scy:SCATT_p03830"/>